<dbReference type="EMBL" id="JR037640">
    <property type="protein sequence ID" value="AEY57885.1"/>
    <property type="molecule type" value="mRNA"/>
</dbReference>
<evidence type="ECO:0000313" key="10">
    <source>
        <dbReference type="EMBL" id="AEY57885.1"/>
    </source>
</evidence>
<evidence type="ECO:0000256" key="4">
    <source>
        <dbReference type="ARBA" id="ARBA00022553"/>
    </source>
</evidence>
<name>V9I9V9_APICE</name>
<keyword evidence="8" id="KW-0804">Transcription</keyword>
<dbReference type="GO" id="GO:0003682">
    <property type="term" value="F:chromatin binding"/>
    <property type="evidence" value="ECO:0007669"/>
    <property type="project" value="TreeGrafter"/>
</dbReference>
<evidence type="ECO:0000256" key="8">
    <source>
        <dbReference type="ARBA" id="ARBA00023163"/>
    </source>
</evidence>
<dbReference type="GO" id="GO:0045786">
    <property type="term" value="P:negative regulation of cell cycle"/>
    <property type="evidence" value="ECO:0007669"/>
    <property type="project" value="TreeGrafter"/>
</dbReference>
<dbReference type="GO" id="GO:0000785">
    <property type="term" value="C:chromatin"/>
    <property type="evidence" value="ECO:0007669"/>
    <property type="project" value="TreeGrafter"/>
</dbReference>
<keyword evidence="7" id="KW-0238">DNA-binding</keyword>
<accession>V9I9V9</accession>
<evidence type="ECO:0000256" key="6">
    <source>
        <dbReference type="ARBA" id="ARBA00023015"/>
    </source>
</evidence>
<dbReference type="PANTHER" id="PTHR12693:SF3">
    <property type="entry name" value="MENIN"/>
    <property type="match status" value="1"/>
</dbReference>
<dbReference type="GO" id="GO:0035097">
    <property type="term" value="C:histone methyltransferase complex"/>
    <property type="evidence" value="ECO:0007669"/>
    <property type="project" value="TreeGrafter"/>
</dbReference>
<dbReference type="Pfam" id="PF05053">
    <property type="entry name" value="Menin"/>
    <property type="match status" value="1"/>
</dbReference>
<dbReference type="PANTHER" id="PTHR12693">
    <property type="entry name" value="MENIN"/>
    <property type="match status" value="1"/>
</dbReference>
<dbReference type="InterPro" id="IPR007747">
    <property type="entry name" value="Menin"/>
</dbReference>
<organism evidence="10">
    <name type="scientific">Apis cerana</name>
    <name type="common">Indian honeybee</name>
    <dbReference type="NCBI Taxonomy" id="7461"/>
    <lineage>
        <taxon>Eukaryota</taxon>
        <taxon>Metazoa</taxon>
        <taxon>Ecdysozoa</taxon>
        <taxon>Arthropoda</taxon>
        <taxon>Hexapoda</taxon>
        <taxon>Insecta</taxon>
        <taxon>Pterygota</taxon>
        <taxon>Neoptera</taxon>
        <taxon>Endopterygota</taxon>
        <taxon>Hymenoptera</taxon>
        <taxon>Apocrita</taxon>
        <taxon>Aculeata</taxon>
        <taxon>Apoidea</taxon>
        <taxon>Anthophila</taxon>
        <taxon>Apidae</taxon>
        <taxon>Apis</taxon>
    </lineage>
</organism>
<dbReference type="GO" id="GO:0006325">
    <property type="term" value="P:chromatin organization"/>
    <property type="evidence" value="ECO:0007669"/>
    <property type="project" value="UniProtKB-KW"/>
</dbReference>
<evidence type="ECO:0000256" key="7">
    <source>
        <dbReference type="ARBA" id="ARBA00023125"/>
    </source>
</evidence>
<evidence type="ECO:0000256" key="3">
    <source>
        <dbReference type="ARBA" id="ARBA00022491"/>
    </source>
</evidence>
<sequence length="55" mass="5810">MEVATIVSAINPSLSATSDAAEVALLQQELLWLLYDLGQLASVGVESSLHVDRPS</sequence>
<evidence type="ECO:0000256" key="9">
    <source>
        <dbReference type="ARBA" id="ARBA00023242"/>
    </source>
</evidence>
<keyword evidence="9" id="KW-0539">Nucleus</keyword>
<reference evidence="10" key="1">
    <citation type="submission" date="2011-11" db="EMBL/GenBank/DDBJ databases">
        <title>Decoding the brain transcriptome of the Eastern honeybee (Apis cerana) based on pyrosequencing.</title>
        <authorList>
            <person name="Sun L."/>
            <person name="Zheng H."/>
            <person name="Wang Y."/>
            <person name="Xie X."/>
            <person name="Zhu Y."/>
            <person name="Gu W."/>
            <person name="Wang S."/>
        </authorList>
    </citation>
    <scope>NUCLEOTIDE SEQUENCE</scope>
    <source>
        <tissue evidence="10">Brain</tissue>
    </source>
</reference>
<dbReference type="GO" id="GO:0008285">
    <property type="term" value="P:negative regulation of cell population proliferation"/>
    <property type="evidence" value="ECO:0007669"/>
    <property type="project" value="TreeGrafter"/>
</dbReference>
<dbReference type="GO" id="GO:0000976">
    <property type="term" value="F:transcription cis-regulatory region binding"/>
    <property type="evidence" value="ECO:0007669"/>
    <property type="project" value="TreeGrafter"/>
</dbReference>
<dbReference type="AlphaFoldDB" id="V9I9V9"/>
<keyword evidence="4" id="KW-0597">Phosphoprotein</keyword>
<gene>
    <name evidence="10" type="ORF">ACCB00451.4</name>
</gene>
<evidence type="ECO:0000256" key="1">
    <source>
        <dbReference type="ARBA" id="ARBA00004123"/>
    </source>
</evidence>
<keyword evidence="6" id="KW-0805">Transcription regulation</keyword>
<protein>
    <recommendedName>
        <fullName evidence="2">Menin</fullName>
    </recommendedName>
</protein>
<evidence type="ECO:0000256" key="2">
    <source>
        <dbReference type="ARBA" id="ARBA00021162"/>
    </source>
</evidence>
<dbReference type="GO" id="GO:0006357">
    <property type="term" value="P:regulation of transcription by RNA polymerase II"/>
    <property type="evidence" value="ECO:0007669"/>
    <property type="project" value="TreeGrafter"/>
</dbReference>
<keyword evidence="5" id="KW-0156">Chromatin regulator</keyword>
<comment type="subcellular location">
    <subcellularLocation>
        <location evidence="1">Nucleus</location>
    </subcellularLocation>
</comment>
<keyword evidence="3" id="KW-0678">Repressor</keyword>
<proteinExistence type="evidence at transcript level"/>
<dbReference type="GO" id="GO:0000403">
    <property type="term" value="F:Y-form DNA binding"/>
    <property type="evidence" value="ECO:0007669"/>
    <property type="project" value="TreeGrafter"/>
</dbReference>
<evidence type="ECO:0000256" key="5">
    <source>
        <dbReference type="ARBA" id="ARBA00022853"/>
    </source>
</evidence>